<reference evidence="2 3" key="1">
    <citation type="journal article" date="2019" name="Nat. Plants">
        <title>Stout camphor tree genome fills gaps in understanding of flowering plant genome evolution.</title>
        <authorList>
            <person name="Chaw S.M."/>
            <person name="Liu Y.C."/>
            <person name="Wu Y.W."/>
            <person name="Wang H.Y."/>
            <person name="Lin C.I."/>
            <person name="Wu C.S."/>
            <person name="Ke H.M."/>
            <person name="Chang L.Y."/>
            <person name="Hsu C.Y."/>
            <person name="Yang H.T."/>
            <person name="Sudianto E."/>
            <person name="Hsu M.H."/>
            <person name="Wu K.P."/>
            <person name="Wang L.N."/>
            <person name="Leebens-Mack J.H."/>
            <person name="Tsai I.J."/>
        </authorList>
    </citation>
    <scope>NUCLEOTIDE SEQUENCE [LARGE SCALE GENOMIC DNA]</scope>
    <source>
        <strain evidence="3">cv. Chaw 1501</strain>
        <tissue evidence="2">Young leaves</tissue>
    </source>
</reference>
<accession>A0A3S3R0A8</accession>
<gene>
    <name evidence="2" type="ORF">CKAN_02167900</name>
</gene>
<evidence type="ECO:0000313" key="3">
    <source>
        <dbReference type="Proteomes" id="UP000283530"/>
    </source>
</evidence>
<proteinExistence type="predicted"/>
<dbReference type="PANTHER" id="PTHR33735">
    <property type="entry name" value="EXPRESSED PROTEIN"/>
    <property type="match status" value="1"/>
</dbReference>
<name>A0A3S3R0A8_9MAGN</name>
<dbReference type="Proteomes" id="UP000283530">
    <property type="component" value="Unassembled WGS sequence"/>
</dbReference>
<sequence>MESMAALRQKPEILILMKLIQTDRTLCPFYKTLTSLIGGGKEGGGGEKENKGGKGRLHITEQFEEQTTFCVSFIPECHLKTSIPLTYSKDKVENVEEEVKDAVEIVEEVAEEVEKVSSDIGDKIPKDGILKDAFSWVEKASKVVGDYAKQALDFFNKVDEIKEEVEKDLEKLSEHHQNDGEREEQDSLGGKDKKGEETQGVFIFLTCYQVLVRRLRIMSMIMSLRSNSIRSLNILNRHRLLAGIRPFSPLEISTSKHGWFYLYNQRMQSSISRGDDLLPGALPPPTPDFRIWGTCILGSIVSLTLTLGKIKDEVESVEEAVEGAVEIVEEVAEVVEKVSSEVGDNITKDGILKDAVSWVEKASKEVKDFSRQTLGFFHKVDEIKEEVEKGLETLLEHHENDGETEDQDPHGEKEKGEGEIQGRKEKGEKETKEESKNEKNEGQGRKENEEKEPQGRKKAQGKKT</sequence>
<protein>
    <submittedName>
        <fullName evidence="2">Uncharacterized protein</fullName>
    </submittedName>
</protein>
<feature type="region of interest" description="Disordered" evidence="1">
    <location>
        <begin position="398"/>
        <end position="464"/>
    </location>
</feature>
<feature type="region of interest" description="Disordered" evidence="1">
    <location>
        <begin position="172"/>
        <end position="193"/>
    </location>
</feature>
<dbReference type="AlphaFoldDB" id="A0A3S3R0A8"/>
<dbReference type="PANTHER" id="PTHR33735:SF10">
    <property type="entry name" value="EXPRESSED PROTEIN"/>
    <property type="match status" value="1"/>
</dbReference>
<comment type="caution">
    <text evidence="2">The sequence shown here is derived from an EMBL/GenBank/DDBJ whole genome shotgun (WGS) entry which is preliminary data.</text>
</comment>
<feature type="compositionally biased region" description="Basic and acidic residues" evidence="1">
    <location>
        <begin position="398"/>
        <end position="455"/>
    </location>
</feature>
<evidence type="ECO:0000313" key="2">
    <source>
        <dbReference type="EMBL" id="RWR92467.1"/>
    </source>
</evidence>
<keyword evidence="3" id="KW-1185">Reference proteome</keyword>
<dbReference type="EMBL" id="QPKB01000009">
    <property type="protein sequence ID" value="RWR92467.1"/>
    <property type="molecule type" value="Genomic_DNA"/>
</dbReference>
<evidence type="ECO:0000256" key="1">
    <source>
        <dbReference type="SAM" id="MobiDB-lite"/>
    </source>
</evidence>
<organism evidence="2 3">
    <name type="scientific">Cinnamomum micranthum f. kanehirae</name>
    <dbReference type="NCBI Taxonomy" id="337451"/>
    <lineage>
        <taxon>Eukaryota</taxon>
        <taxon>Viridiplantae</taxon>
        <taxon>Streptophyta</taxon>
        <taxon>Embryophyta</taxon>
        <taxon>Tracheophyta</taxon>
        <taxon>Spermatophyta</taxon>
        <taxon>Magnoliopsida</taxon>
        <taxon>Magnoliidae</taxon>
        <taxon>Laurales</taxon>
        <taxon>Lauraceae</taxon>
        <taxon>Cinnamomum</taxon>
    </lineage>
</organism>